<dbReference type="SUPFAM" id="SSF50729">
    <property type="entry name" value="PH domain-like"/>
    <property type="match status" value="2"/>
</dbReference>
<feature type="region of interest" description="Disordered" evidence="1">
    <location>
        <begin position="622"/>
        <end position="650"/>
    </location>
</feature>
<dbReference type="KEGG" id="aplc:110975307"/>
<feature type="compositionally biased region" description="Low complexity" evidence="1">
    <location>
        <begin position="336"/>
        <end position="350"/>
    </location>
</feature>
<reference evidence="5" key="1">
    <citation type="submission" date="2025-08" db="UniProtKB">
        <authorList>
            <consortium name="RefSeq"/>
        </authorList>
    </citation>
    <scope>IDENTIFICATION</scope>
</reference>
<dbReference type="InterPro" id="IPR036034">
    <property type="entry name" value="PDZ_sf"/>
</dbReference>
<dbReference type="RefSeq" id="XP_022083381.1">
    <property type="nucleotide sequence ID" value="XM_022227689.1"/>
</dbReference>
<dbReference type="PANTHER" id="PTHR47644">
    <property type="entry name" value="AGAP008221-PA"/>
    <property type="match status" value="1"/>
</dbReference>
<dbReference type="PROSITE" id="PS50106">
    <property type="entry name" value="PDZ"/>
    <property type="match status" value="1"/>
</dbReference>
<dbReference type="InterPro" id="IPR001849">
    <property type="entry name" value="PH_domain"/>
</dbReference>
<feature type="domain" description="PH" evidence="2">
    <location>
        <begin position="1291"/>
        <end position="1388"/>
    </location>
</feature>
<accession>A0A8B7XTY6</accession>
<dbReference type="Pfam" id="PF00595">
    <property type="entry name" value="PDZ"/>
    <property type="match status" value="1"/>
</dbReference>
<feature type="compositionally biased region" description="Basic and acidic residues" evidence="1">
    <location>
        <begin position="736"/>
        <end position="747"/>
    </location>
</feature>
<evidence type="ECO:0000259" key="3">
    <source>
        <dbReference type="PROSITE" id="PS50106"/>
    </source>
</evidence>
<dbReference type="OMA" id="ANEESHF"/>
<feature type="compositionally biased region" description="Basic and acidic residues" evidence="1">
    <location>
        <begin position="323"/>
        <end position="335"/>
    </location>
</feature>
<feature type="region of interest" description="Disordered" evidence="1">
    <location>
        <begin position="909"/>
        <end position="979"/>
    </location>
</feature>
<dbReference type="SMART" id="SM00228">
    <property type="entry name" value="PDZ"/>
    <property type="match status" value="1"/>
</dbReference>
<gene>
    <name evidence="5" type="primary">LOC110975307</name>
</gene>
<feature type="compositionally biased region" description="Polar residues" evidence="1">
    <location>
        <begin position="639"/>
        <end position="650"/>
    </location>
</feature>
<dbReference type="SMART" id="SM00233">
    <property type="entry name" value="PH"/>
    <property type="match status" value="2"/>
</dbReference>
<dbReference type="FunFam" id="2.30.29.30:FF:000286">
    <property type="entry name" value="PH-protein kinase domain containing protein"/>
    <property type="match status" value="1"/>
</dbReference>
<organism evidence="4 5">
    <name type="scientific">Acanthaster planci</name>
    <name type="common">Crown-of-thorns starfish</name>
    <dbReference type="NCBI Taxonomy" id="133434"/>
    <lineage>
        <taxon>Eukaryota</taxon>
        <taxon>Metazoa</taxon>
        <taxon>Echinodermata</taxon>
        <taxon>Eleutherozoa</taxon>
        <taxon>Asterozoa</taxon>
        <taxon>Asteroidea</taxon>
        <taxon>Valvatacea</taxon>
        <taxon>Valvatida</taxon>
        <taxon>Acanthasteridae</taxon>
        <taxon>Acanthaster</taxon>
    </lineage>
</organism>
<feature type="region of interest" description="Disordered" evidence="1">
    <location>
        <begin position="554"/>
        <end position="595"/>
    </location>
</feature>
<name>A0A8B7XTY6_ACAPL</name>
<evidence type="ECO:0000256" key="1">
    <source>
        <dbReference type="SAM" id="MobiDB-lite"/>
    </source>
</evidence>
<dbReference type="GeneID" id="110975307"/>
<feature type="domain" description="PDZ" evidence="3">
    <location>
        <begin position="1081"/>
        <end position="1158"/>
    </location>
</feature>
<feature type="region of interest" description="Disordered" evidence="1">
    <location>
        <begin position="794"/>
        <end position="817"/>
    </location>
</feature>
<feature type="compositionally biased region" description="Polar residues" evidence="1">
    <location>
        <begin position="230"/>
        <end position="249"/>
    </location>
</feature>
<dbReference type="PANTHER" id="PTHR47644:SF1">
    <property type="entry name" value="PDZ DOMAIN-CONTAINING PROTEIN"/>
    <property type="match status" value="1"/>
</dbReference>
<dbReference type="InterPro" id="IPR001478">
    <property type="entry name" value="PDZ"/>
</dbReference>
<sequence length="1408" mass="155814">MAASQEGRDALEGPNTGKLHVKSLVTALNSEEGIPQDTACDQYMVISGSQELTDHQVEPFLGSSEISPCQLYVCGNNSSKNSAGLAGQQTFDAQEEQSSQRDETNIYKSTFLCADASSTLKVKSSANSADQIHDVLDINTVASLLPKGRTSTEESAIEHILTLETNQSQLRYHSLPAEDGNGCSSEQDSGIFDLSLVQQEDFDNCESRETGRDWQLRNITPEQRRKCLQLTPSDSSKSSDTNETGQKTTDCPKVKRNLRIPARFLNNLSFPESEVCIPVPGENTEQPGESSATTKIGVATDSCKRKITDIGKTEVTVSNCPERATHLPKVPERSLLRISSTSSDSAPESSQETGNPQDIDMGKKTQSLSKGKQPHVVYSKEEFSEEYTSPQRSKSWDKKKHGRKVSQNKDKPKGKDRKRILSDPSQGMDLKVTISAPLSASQEESLRNKRHTIGGVPLRTPTQEAGTDTAELLADTEILTVHQEPHQFTALLNESNNNQEQHKSGKSLGAFHAGARSPEVLPTATKHPMKQQQALLSSPEVVVDTLNKASISADVVSAGPPPPKPKRLSLTNQLQKQSDKQVDVSIHRDGSQLGHERKDHVYERKTEIAVERQVLLKQAVKSQPLDQSSKFEDSLSSSETARVNRSNAPSPFTVVSRYGEDGEEELILGALPLQEKQTQVVAERQAPALNSVRKLEKPPIAGRKFRHYACIEPVGKPVETVKTEAMTEECTPITPPKEEPSTPHTDQKSTLGSPVLVTESPVEQHDKPPIQQTPPVTITAPLADTSLKVSEIIADTPNVSIPPKSSSPETTENPQESLTKYCPKFRDESIKTDLNIGHCLHCLYPSPISSRSGLPGAPSSPGVFRAVSTPSECSIDIDLPKLDPEMEQKMVTVSMAMMPEPQTAEVTVIDDSNQEENSTDKVKKQEVAELQPPKSPDTKEEPASDSLSASQTVTLRAHLPSVSSKDEDDNEEDEDSGVYDASYRHSDWIYVGNNQELQLMTKQVEMQAGTSKQTVAEVNSSPGANEESHFDRAEEGRESVTTTTSESEFRTKYQSLAYRRVHRKTSAIDYQRLSLIARERKVTIKKVDNMFGFRIQYSRPVVVTDVDKGGAAEQSGLRVGDMLLKVNGHDVRQAPHSHVVRLAMSGHDPLDLVVGTNVCNTLNLYAEKPVMCGYLHKLGGAGMIRTWKKRWFVLKYDNCLYYYKTEDDVEPLGAIVLSNYTVMKARDVGKPFAFKLTKCKARTYYFYTATEDEMSRWAKSITEAAKTQNTSDIWLDISTHNVGLPALSIRNPDCHGFLNKLGAIRKSWKRRFCVLKDACLYYYKDMDAHHALGVAHFHGYSIQETEIGGKKFGLVLKPPSDDLRVFYFFADHETDRKRWVAAFAMSIGRWIQTNSSEESDEESAEILI</sequence>
<dbReference type="InterPro" id="IPR011993">
    <property type="entry name" value="PH-like_dom_sf"/>
</dbReference>
<proteinExistence type="predicted"/>
<feature type="region of interest" description="Disordered" evidence="1">
    <location>
        <begin position="1015"/>
        <end position="1047"/>
    </location>
</feature>
<dbReference type="SUPFAM" id="SSF50156">
    <property type="entry name" value="PDZ domain-like"/>
    <property type="match status" value="1"/>
</dbReference>
<feature type="compositionally biased region" description="Basic and acidic residues" evidence="1">
    <location>
        <begin position="918"/>
        <end position="927"/>
    </location>
</feature>
<feature type="compositionally biased region" description="Basic and acidic residues" evidence="1">
    <location>
        <begin position="1026"/>
        <end position="1038"/>
    </location>
</feature>
<dbReference type="OrthoDB" id="2157866at2759"/>
<evidence type="ECO:0000259" key="2">
    <source>
        <dbReference type="PROSITE" id="PS50003"/>
    </source>
</evidence>
<feature type="compositionally biased region" description="Basic residues" evidence="1">
    <location>
        <begin position="397"/>
        <end position="406"/>
    </location>
</feature>
<feature type="region of interest" description="Disordered" evidence="1">
    <location>
        <begin position="225"/>
        <end position="253"/>
    </location>
</feature>
<dbReference type="Pfam" id="PF00169">
    <property type="entry name" value="PH"/>
    <property type="match status" value="2"/>
</dbReference>
<evidence type="ECO:0000313" key="4">
    <source>
        <dbReference type="Proteomes" id="UP000694845"/>
    </source>
</evidence>
<evidence type="ECO:0000313" key="5">
    <source>
        <dbReference type="RefSeq" id="XP_022083381.1"/>
    </source>
</evidence>
<dbReference type="Gene3D" id="2.30.42.10">
    <property type="match status" value="1"/>
</dbReference>
<dbReference type="Proteomes" id="UP000694845">
    <property type="component" value="Unplaced"/>
</dbReference>
<dbReference type="Gene3D" id="2.30.29.30">
    <property type="entry name" value="Pleckstrin-homology domain (PH domain)/Phosphotyrosine-binding domain (PTB)"/>
    <property type="match status" value="2"/>
</dbReference>
<feature type="region of interest" description="Disordered" evidence="1">
    <location>
        <begin position="725"/>
        <end position="752"/>
    </location>
</feature>
<feature type="compositionally biased region" description="Polar residues" evidence="1">
    <location>
        <begin position="945"/>
        <end position="954"/>
    </location>
</feature>
<feature type="compositionally biased region" description="Basic and acidic residues" evidence="1">
    <location>
        <begin position="577"/>
        <end position="595"/>
    </location>
</feature>
<keyword evidence="4" id="KW-1185">Reference proteome</keyword>
<feature type="compositionally biased region" description="Acidic residues" evidence="1">
    <location>
        <begin position="966"/>
        <end position="977"/>
    </location>
</feature>
<feature type="compositionally biased region" description="Polar residues" evidence="1">
    <location>
        <begin position="797"/>
        <end position="817"/>
    </location>
</feature>
<feature type="region of interest" description="Disordered" evidence="1">
    <location>
        <begin position="323"/>
        <end position="426"/>
    </location>
</feature>
<protein>
    <submittedName>
        <fullName evidence="5">LOW QUALITY PROTEIN: uncharacterized protein LOC110975307</fullName>
    </submittedName>
</protein>
<dbReference type="PROSITE" id="PS50003">
    <property type="entry name" value="PH_DOMAIN"/>
    <property type="match status" value="2"/>
</dbReference>
<feature type="domain" description="PH" evidence="2">
    <location>
        <begin position="1168"/>
        <end position="1266"/>
    </location>
</feature>